<organism evidence="2 3">
    <name type="scientific">Polarella glacialis</name>
    <name type="common">Dinoflagellate</name>
    <dbReference type="NCBI Taxonomy" id="89957"/>
    <lineage>
        <taxon>Eukaryota</taxon>
        <taxon>Sar</taxon>
        <taxon>Alveolata</taxon>
        <taxon>Dinophyceae</taxon>
        <taxon>Suessiales</taxon>
        <taxon>Suessiaceae</taxon>
        <taxon>Polarella</taxon>
    </lineage>
</organism>
<dbReference type="AlphaFoldDB" id="A0A813IG71"/>
<proteinExistence type="predicted"/>
<accession>A0A813IG71</accession>
<gene>
    <name evidence="2" type="ORF">PGLA2088_LOCUS9659</name>
</gene>
<reference evidence="2" key="1">
    <citation type="submission" date="2021-02" db="EMBL/GenBank/DDBJ databases">
        <authorList>
            <person name="Dougan E. K."/>
            <person name="Rhodes N."/>
            <person name="Thang M."/>
            <person name="Chan C."/>
        </authorList>
    </citation>
    <scope>NUCLEOTIDE SEQUENCE</scope>
</reference>
<feature type="region of interest" description="Disordered" evidence="1">
    <location>
        <begin position="99"/>
        <end position="138"/>
    </location>
</feature>
<feature type="compositionally biased region" description="Polar residues" evidence="1">
    <location>
        <begin position="116"/>
        <end position="132"/>
    </location>
</feature>
<dbReference type="EMBL" id="CAJNNW010010732">
    <property type="protein sequence ID" value="CAE8652383.1"/>
    <property type="molecule type" value="Genomic_DNA"/>
</dbReference>
<evidence type="ECO:0000313" key="2">
    <source>
        <dbReference type="EMBL" id="CAE8652383.1"/>
    </source>
</evidence>
<protein>
    <submittedName>
        <fullName evidence="2">Uncharacterized protein</fullName>
    </submittedName>
</protein>
<comment type="caution">
    <text evidence="2">The sequence shown here is derived from an EMBL/GenBank/DDBJ whole genome shotgun (WGS) entry which is preliminary data.</text>
</comment>
<feature type="compositionally biased region" description="Low complexity" evidence="1">
    <location>
        <begin position="103"/>
        <end position="115"/>
    </location>
</feature>
<name>A0A813IG71_POLGL</name>
<evidence type="ECO:0000313" key="3">
    <source>
        <dbReference type="Proteomes" id="UP000626109"/>
    </source>
</evidence>
<evidence type="ECO:0000256" key="1">
    <source>
        <dbReference type="SAM" id="MobiDB-lite"/>
    </source>
</evidence>
<dbReference type="Proteomes" id="UP000626109">
    <property type="component" value="Unassembled WGS sequence"/>
</dbReference>
<sequence length="138" mass="14481">MKELQQDFPDGPSKRSRVIFRIGMPGLAHSPEVGSAGRATLADLERAAGHLGLATSPDCHPDLRLRELFARHASPADEHLGRHELALLLAEYAEAESKLADVRASSTSDPSRASSLGPSVSGPSAFVTSATSDGEAPN</sequence>